<proteinExistence type="predicted"/>
<evidence type="ECO:0000256" key="1">
    <source>
        <dbReference type="SAM" id="Phobius"/>
    </source>
</evidence>
<protein>
    <submittedName>
        <fullName evidence="2">ATP synthase F0 subunit 8</fullName>
    </submittedName>
</protein>
<feature type="transmembrane region" description="Helical" evidence="1">
    <location>
        <begin position="6"/>
        <end position="30"/>
    </location>
</feature>
<keyword evidence="2" id="KW-0496">Mitochondrion</keyword>
<evidence type="ECO:0000313" key="2">
    <source>
        <dbReference type="EMBL" id="AWN56222.1"/>
    </source>
</evidence>
<keyword evidence="1" id="KW-1133">Transmembrane helix</keyword>
<geneLocation type="mitochondrion" evidence="2"/>
<accession>A0A343YVD8</accession>
<organism evidence="2">
    <name type="scientific">Dorymyrmex brunneus</name>
    <dbReference type="NCBI Taxonomy" id="609524"/>
    <lineage>
        <taxon>Eukaryota</taxon>
        <taxon>Metazoa</taxon>
        <taxon>Ecdysozoa</taxon>
        <taxon>Arthropoda</taxon>
        <taxon>Hexapoda</taxon>
        <taxon>Insecta</taxon>
        <taxon>Pterygota</taxon>
        <taxon>Neoptera</taxon>
        <taxon>Endopterygota</taxon>
        <taxon>Hymenoptera</taxon>
        <taxon>Apocrita</taxon>
        <taxon>Aculeata</taxon>
        <taxon>Formicoidea</taxon>
        <taxon>Formicidae</taxon>
        <taxon>Dolichoderinae</taxon>
        <taxon>Dorymyrmex</taxon>
    </lineage>
</organism>
<keyword evidence="1" id="KW-0812">Transmembrane</keyword>
<dbReference type="EMBL" id="MG253267">
    <property type="protein sequence ID" value="AWN56222.1"/>
    <property type="molecule type" value="Genomic_DNA"/>
</dbReference>
<sequence>MPQMMPMYWIYIFLFSISMWINFIYLIYFLNVYNPEHNRFNNHFNNSINKSNWTWKW</sequence>
<keyword evidence="1" id="KW-0472">Membrane</keyword>
<dbReference type="AlphaFoldDB" id="A0A343YVD8"/>
<reference evidence="2" key="1">
    <citation type="submission" date="2017-10" db="EMBL/GenBank/DDBJ databases">
        <title>Mitogenomes of tropical arthropods.</title>
        <authorList>
            <person name="Pires Paula D."/>
            <person name="Coiti Togawa R."/>
        </authorList>
    </citation>
    <scope>NUCLEOTIDE SEQUENCE</scope>
</reference>
<name>A0A343YVD8_9HYME</name>